<accession>A0A1C6YJX4</accession>
<dbReference type="Proteomes" id="UP000507163">
    <property type="component" value="Chromosome 11"/>
</dbReference>
<proteinExistence type="predicted"/>
<sequence>MWKIRYLNSLTKGYFNNKERIKLCKYCERTIIHTPSYNKNGNTKNSYYSILGYKKNYYHGINTEKNLNNILSEVDKILNSNNFNVYIKNKEENKENKLSLKKEHEIDVFKILNILNKILILIKEENDEFRINIWNNSTFKNLLSYIKLKIPIFNYNEMFLFILCFSKIQFIPQVLLEEVLVKLNEDSYLSNFFKDDVNKFFQFIFIFSSFKNLKNVASRQDFLQFVNEYINVILTQGLSNNNNNEQNNVHKISLDCYMLLCSAMYNMNIRNEILLHEVCNEIISLLNDRKIDETFDDGINVAKKIINIYFSYSSLGFNNYYFYEKLNSFLYNVVEGVPLSSSLTLLLTISTLKERKDYNFPLCLLSIIENKFINNFYALDQKDLLLLIYLFTYLKLYMSNYEQYVCMLDYLFNVHNFDLLKDGDANDKAKLVQIYFSLKGGNIDYVKAENKISYNNIFELQEQAKDLNENNLNGNINEKNISYAQNGEEKGNRHENNKRTYNDNKSEIKNIILKELQNKGVLQKIEQNVNGNMEIKEIAIDDDDFNEKKYEHVQEEIEIINKIINDKMNDKIFKINTIKKNLYINNYYFSHLYLHVEKDQKCNNKLYEKYVINLCTNENTDYFDQMDIYTNMKREHLLDLHIKYIPIDLLKWKNLSHHEKEKLLIQKLMGKDEGVQHMT</sequence>
<gene>
    <name evidence="1" type="ORF">PCHAJ_000277100</name>
</gene>
<reference evidence="1 2" key="1">
    <citation type="submission" date="2016-08" db="EMBL/GenBank/DDBJ databases">
        <authorList>
            <consortium name="Pathogen Informatics"/>
        </authorList>
    </citation>
    <scope>NUCLEOTIDE SEQUENCE [LARGE SCALE GENOMIC DNA]</scope>
    <source>
        <strain evidence="1 2">AJ</strain>
    </source>
</reference>
<dbReference type="EMBL" id="LT608177">
    <property type="protein sequence ID" value="SCM23624.1"/>
    <property type="molecule type" value="Genomic_DNA"/>
</dbReference>
<evidence type="ECO:0000313" key="1">
    <source>
        <dbReference type="EMBL" id="SCM23624.1"/>
    </source>
</evidence>
<protein>
    <submittedName>
        <fullName evidence="1">Uncharacterized protein</fullName>
    </submittedName>
</protein>
<name>A0A1C6YJX4_PLACU</name>
<organism evidence="1 2">
    <name type="scientific">Plasmodium chabaudi chabaudi</name>
    <dbReference type="NCBI Taxonomy" id="31271"/>
    <lineage>
        <taxon>Eukaryota</taxon>
        <taxon>Sar</taxon>
        <taxon>Alveolata</taxon>
        <taxon>Apicomplexa</taxon>
        <taxon>Aconoidasida</taxon>
        <taxon>Haemosporida</taxon>
        <taxon>Plasmodiidae</taxon>
        <taxon>Plasmodium</taxon>
        <taxon>Plasmodium (Vinckeia)</taxon>
    </lineage>
</organism>
<dbReference type="AlphaFoldDB" id="A0A1C6YJX4"/>
<evidence type="ECO:0000313" key="2">
    <source>
        <dbReference type="Proteomes" id="UP000507163"/>
    </source>
</evidence>